<dbReference type="GO" id="GO:0043236">
    <property type="term" value="F:laminin binding"/>
    <property type="evidence" value="ECO:0007669"/>
    <property type="project" value="TreeGrafter"/>
</dbReference>
<keyword evidence="2" id="KW-1133">Transmembrane helix</keyword>
<dbReference type="GO" id="GO:0016011">
    <property type="term" value="C:dystroglycan complex"/>
    <property type="evidence" value="ECO:0007669"/>
    <property type="project" value="TreeGrafter"/>
</dbReference>
<dbReference type="PANTHER" id="PTHR21559:SF21">
    <property type="entry name" value="DYSTROGLYCAN 1"/>
    <property type="match status" value="1"/>
</dbReference>
<dbReference type="GO" id="GO:0042383">
    <property type="term" value="C:sarcolemma"/>
    <property type="evidence" value="ECO:0007669"/>
    <property type="project" value="TreeGrafter"/>
</dbReference>
<dbReference type="GO" id="GO:0021675">
    <property type="term" value="P:nerve development"/>
    <property type="evidence" value="ECO:0007669"/>
    <property type="project" value="TreeGrafter"/>
</dbReference>
<evidence type="ECO:0000313" key="4">
    <source>
        <dbReference type="WBParaSite" id="maker-E.canG7_contigs_6231-snap-gene-0.49-mRNA-1"/>
    </source>
</evidence>
<dbReference type="GO" id="GO:0007411">
    <property type="term" value="P:axon guidance"/>
    <property type="evidence" value="ECO:0007669"/>
    <property type="project" value="TreeGrafter"/>
</dbReference>
<keyword evidence="2" id="KW-0472">Membrane</keyword>
<proteinExistence type="predicted"/>
<keyword evidence="2" id="KW-0812">Transmembrane</keyword>
<dbReference type="WBParaSite" id="maker-E.canG7_contigs_6231-snap-gene-0.49-mRNA-1">
    <property type="protein sequence ID" value="maker-E.canG7_contigs_6231-snap-gene-0.49-mRNA-1"/>
    <property type="gene ID" value="EcG7_02461"/>
</dbReference>
<accession>A0A915EX38</accession>
<reference evidence="4" key="1">
    <citation type="submission" date="2022-11" db="UniProtKB">
        <authorList>
            <consortium name="WormBaseParasite"/>
        </authorList>
    </citation>
    <scope>IDENTIFICATION</scope>
</reference>
<dbReference type="Proteomes" id="UP000887562">
    <property type="component" value="Unplaced"/>
</dbReference>
<feature type="transmembrane region" description="Helical" evidence="2">
    <location>
        <begin position="1407"/>
        <end position="1433"/>
    </location>
</feature>
<feature type="region of interest" description="Disordered" evidence="1">
    <location>
        <begin position="1483"/>
        <end position="1531"/>
    </location>
</feature>
<feature type="compositionally biased region" description="Polar residues" evidence="1">
    <location>
        <begin position="1178"/>
        <end position="1189"/>
    </location>
</feature>
<organism evidence="3 4">
    <name type="scientific">Echinococcus canadensis</name>
    <dbReference type="NCBI Taxonomy" id="519352"/>
    <lineage>
        <taxon>Eukaryota</taxon>
        <taxon>Metazoa</taxon>
        <taxon>Spiralia</taxon>
        <taxon>Lophotrochozoa</taxon>
        <taxon>Platyhelminthes</taxon>
        <taxon>Cestoda</taxon>
        <taxon>Eucestoda</taxon>
        <taxon>Cyclophyllidea</taxon>
        <taxon>Taeniidae</taxon>
        <taxon>Echinococcus</taxon>
        <taxon>Echinococcus canadensis group</taxon>
    </lineage>
</organism>
<name>A0A915EX38_9CEST</name>
<protein>
    <submittedName>
        <fullName evidence="4">Cadherin</fullName>
    </submittedName>
</protein>
<sequence>MSDKTCVNIVDEHKTTHADFHRRMLIEASADYFNANFYGEISSNLPSWLTTSVSMGDRTVSLVGLPFLCDTANSSDWTILACNSTFECQCIHIVTEKLSDKPPMFSCYCNRPIFATIKVGFKDFSNFLGSPTGRLKIWRKMKACMTGADVTLESSKVKREHALLVDEKPDFLSLLSNLAQANNDRKQVPTASEEHQKSLFFIWKIGCGYLDDNSLQILSKVENRLKESPDISDWMGLSSIQAEAIMLDWMVGEYDHVLKVRSKRQAFQGYQTIYPSRTAGAVTEASGMSPSDLRETHFSSSNANPPILVQPMVPIEITVQQISNIRIPPNTFHSPDGSKLQLRLFEHIYPMQFGLDFKDPSAARGREIGGNGASWISFDETNEILRLRPYPEHEGTHKFVLCAYNVANGQTCTNINVRVKPPTPIRKSSIIHVSPGVYWCYSIPVFWFSELRVDAITNIDISVTVAHDPLCSFRGTNRASAETVEVEFRVAVKVPPVEKMITSPRLRIRLRWTNTYNSYEMSEFSRLNSSLAQALRVRVNPSVKSQNIFIYDVVHMRKFQEKDSLPVSKILEVEFVYLPLGLPEADYMKNLSVLEDMTSSPWGKSGSSFGLTRESKQFSRLKNICENARLIGSMSAVQAAAESFLPFQLESVTELEVAGSACARILQSVDGSADVNKVYPGPLTTTNIPYSDQVIENFTVEAGLAFKKRINPTKVVPMNRVRTIEIIDENYNRLNDSAWITVAEDKTNLLSIVAVDQRTPINIHFTVDVVKWPLEMTLTSIKYDWFPRPTVVHNHRVRMRMKLGGTVGRGISPTYSWPPTSPETSLSYRWNLVTNLDKYLRPECSPHCGVGIILMDIQRQDQSVIQIEWAQLPLLQEGIRDVTRNLSYTALAPATNKCPQRSIQDLQRKLLKAPLYHRYSSPSSSVSSPHQEYFSENDLRQASWSSPAPQLIEHLEWARLGTTAVVAVDLIGSCFSPYWKGESSSRSATILSVVNVTTYVGETFRYPLSTDSTCFQSRSLSACLFDKDLIEVNETSWLSLDAGDCAIFGIAMKSAVSAGIHEFRIMTSPVGTLISRVIIHVGDRNPRLPEVPNHRVLMRFEPGYAVRADPRTHMLQTLRRKWEFLATIDEYLRPECRKIGRYVCANDMDLLLINVAPDGDVLNVIWAKKSLVYVPTPSSNRSVADSPYSSRHAPRPRQERVAYGEIPAPRISGPEHELSCPWNELEDFILLLQTGPPDSRVQPNLLRHFEQAGFGRLIGVKVEKLGHCSEQLEPSIPDRSKDFVLSPKGNRFVWDWKWDYGEFYDANGYNIDGQKTTSGLSTESPFYFMEFYNQDRSNDGSKRTSPNLQPDYSDKIPNPFDYLDRGLSNLPVTSQPNSEYPLAPPKIFQPQPEQQQPVGAQTQQRTFLITTLLPICAVIVILLTAALATIWFLKCRGRNSGREQKLHGIKNEGGGGGDIVDGDEVFTPERVPLKEDKKTLGKKNGLTIANNGNQMGNKTPQKSIGHLKDIDSVPSPPSKPLILPNEKPPLKPPELMPPLTKSAGEQTFQPRVAPSGSLSTRHFYAMGQRPDPYRNLPPPIDARFGVPRQMTPQFNPYRGNEGKRFCFIQTLHYFNF</sequence>
<feature type="region of interest" description="Disordered" evidence="1">
    <location>
        <begin position="1178"/>
        <end position="1199"/>
    </location>
</feature>
<dbReference type="GO" id="GO:0002009">
    <property type="term" value="P:morphogenesis of an epithelium"/>
    <property type="evidence" value="ECO:0007669"/>
    <property type="project" value="TreeGrafter"/>
</dbReference>
<dbReference type="SUPFAM" id="SSF49313">
    <property type="entry name" value="Cadherin-like"/>
    <property type="match status" value="1"/>
</dbReference>
<feature type="compositionally biased region" description="Polar residues" evidence="1">
    <location>
        <begin position="1487"/>
        <end position="1502"/>
    </location>
</feature>
<evidence type="ECO:0000256" key="2">
    <source>
        <dbReference type="SAM" id="Phobius"/>
    </source>
</evidence>
<evidence type="ECO:0000313" key="3">
    <source>
        <dbReference type="Proteomes" id="UP000887562"/>
    </source>
</evidence>
<dbReference type="PANTHER" id="PTHR21559">
    <property type="entry name" value="DYSTROGLYCAN-RELATED"/>
    <property type="match status" value="1"/>
</dbReference>
<evidence type="ECO:0000256" key="1">
    <source>
        <dbReference type="SAM" id="MobiDB-lite"/>
    </source>
</evidence>
<dbReference type="InterPro" id="IPR015919">
    <property type="entry name" value="Cadherin-like_sf"/>
</dbReference>
<keyword evidence="3" id="KW-1185">Reference proteome</keyword>
<dbReference type="GO" id="GO:0005509">
    <property type="term" value="F:calcium ion binding"/>
    <property type="evidence" value="ECO:0007669"/>
    <property type="project" value="InterPro"/>
</dbReference>